<name>A0A452TH25_URSMA</name>
<evidence type="ECO:0000313" key="1">
    <source>
        <dbReference type="Ensembl" id="ENSUMAP00000007421"/>
    </source>
</evidence>
<proteinExistence type="predicted"/>
<organism evidence="1">
    <name type="scientific">Ursus maritimus</name>
    <name type="common">Polar bear</name>
    <name type="synonym">Thalarctos maritimus</name>
    <dbReference type="NCBI Taxonomy" id="29073"/>
    <lineage>
        <taxon>Eukaryota</taxon>
        <taxon>Metazoa</taxon>
        <taxon>Chordata</taxon>
        <taxon>Craniata</taxon>
        <taxon>Vertebrata</taxon>
        <taxon>Euteleostomi</taxon>
        <taxon>Mammalia</taxon>
        <taxon>Eutheria</taxon>
        <taxon>Laurasiatheria</taxon>
        <taxon>Carnivora</taxon>
        <taxon>Caniformia</taxon>
        <taxon>Ursidae</taxon>
        <taxon>Ursus</taxon>
    </lineage>
</organism>
<accession>A0A452TH25</accession>
<protein>
    <submittedName>
        <fullName evidence="1">Uncharacterized protein</fullName>
    </submittedName>
</protein>
<dbReference type="Ensembl" id="ENSUMAT00000008899.1">
    <property type="protein sequence ID" value="ENSUMAP00000007421.1"/>
    <property type="gene ID" value="ENSUMAG00000005731.1"/>
</dbReference>
<reference evidence="1" key="1">
    <citation type="submission" date="2019-03" db="UniProtKB">
        <authorList>
            <consortium name="Ensembl"/>
        </authorList>
    </citation>
    <scope>IDENTIFICATION</scope>
</reference>
<dbReference type="AlphaFoldDB" id="A0A452TH25"/>
<sequence>MALKFATEKRLENGWRLVEGASLGLFHPNTVEARDRYAGPFCPFACNFLQSAPFPCTPSAIINP</sequence>